<gene>
    <name evidence="2" type="ORF">O3M35_004713</name>
</gene>
<comment type="caution">
    <text evidence="2">The sequence shown here is derived from an EMBL/GenBank/DDBJ whole genome shotgun (WGS) entry which is preliminary data.</text>
</comment>
<evidence type="ECO:0000313" key="3">
    <source>
        <dbReference type="Proteomes" id="UP001461498"/>
    </source>
</evidence>
<reference evidence="2 3" key="1">
    <citation type="submission" date="2022-12" db="EMBL/GenBank/DDBJ databases">
        <title>Chromosome-level genome assembly of true bugs.</title>
        <authorList>
            <person name="Ma L."/>
            <person name="Li H."/>
        </authorList>
    </citation>
    <scope>NUCLEOTIDE SEQUENCE [LARGE SCALE GENOMIC DNA]</scope>
    <source>
        <strain evidence="2">Lab_2022b</strain>
    </source>
</reference>
<proteinExistence type="predicted"/>
<name>A0AAW1CGA5_9HEMI</name>
<keyword evidence="1" id="KW-1133">Transmembrane helix</keyword>
<feature type="transmembrane region" description="Helical" evidence="1">
    <location>
        <begin position="173"/>
        <end position="192"/>
    </location>
</feature>
<evidence type="ECO:0000313" key="2">
    <source>
        <dbReference type="EMBL" id="KAK9497381.1"/>
    </source>
</evidence>
<dbReference type="EMBL" id="JAPXFL010000015">
    <property type="protein sequence ID" value="KAK9497381.1"/>
    <property type="molecule type" value="Genomic_DNA"/>
</dbReference>
<dbReference type="Proteomes" id="UP001461498">
    <property type="component" value="Unassembled WGS sequence"/>
</dbReference>
<keyword evidence="1" id="KW-0472">Membrane</keyword>
<dbReference type="AlphaFoldDB" id="A0AAW1CGA5"/>
<protein>
    <submittedName>
        <fullName evidence="2">Uncharacterized protein</fullName>
    </submittedName>
</protein>
<keyword evidence="1" id="KW-0812">Transmembrane</keyword>
<feature type="transmembrane region" description="Helical" evidence="1">
    <location>
        <begin position="134"/>
        <end position="152"/>
    </location>
</feature>
<evidence type="ECO:0000256" key="1">
    <source>
        <dbReference type="SAM" id="Phobius"/>
    </source>
</evidence>
<sequence length="296" mass="34648">MFTFSRLLVVRGEYVQKTAIVLKRTSPLYKSIYIKRTYHASQEKKSFCCGEFMCKVREIGGLFSPWFILRKFGVPCQAILKFRRGIKRFYFPWLAYSIPLAITMGIGDVLAQLYQHHVTDRAEKTAWNFAKKRTAKFMLTGFLIVGPLASKANRMIMRRISFFPAQSFLIKRIAIKVLVISPLILLAAMAFYDYEQIQDCYDHGKNDYLWEKRYKLPFQDIMSFNLLTRPLVELSVCLLPFCVRNLARKLYEILFFAYSSSVIHKYKLGQVSNLCHPAPLTVAKKKRFCKLRKHRT</sequence>
<feature type="transmembrane region" description="Helical" evidence="1">
    <location>
        <begin position="90"/>
        <end position="114"/>
    </location>
</feature>
<organism evidence="2 3">
    <name type="scientific">Rhynocoris fuscipes</name>
    <dbReference type="NCBI Taxonomy" id="488301"/>
    <lineage>
        <taxon>Eukaryota</taxon>
        <taxon>Metazoa</taxon>
        <taxon>Ecdysozoa</taxon>
        <taxon>Arthropoda</taxon>
        <taxon>Hexapoda</taxon>
        <taxon>Insecta</taxon>
        <taxon>Pterygota</taxon>
        <taxon>Neoptera</taxon>
        <taxon>Paraneoptera</taxon>
        <taxon>Hemiptera</taxon>
        <taxon>Heteroptera</taxon>
        <taxon>Panheteroptera</taxon>
        <taxon>Cimicomorpha</taxon>
        <taxon>Reduviidae</taxon>
        <taxon>Harpactorinae</taxon>
        <taxon>Harpactorini</taxon>
        <taxon>Rhynocoris</taxon>
    </lineage>
</organism>
<keyword evidence="3" id="KW-1185">Reference proteome</keyword>
<accession>A0AAW1CGA5</accession>